<evidence type="ECO:0000256" key="2">
    <source>
        <dbReference type="ARBA" id="ARBA00023125"/>
    </source>
</evidence>
<feature type="domain" description="Cyclic nucleotide-binding" evidence="4">
    <location>
        <begin position="21"/>
        <end position="121"/>
    </location>
</feature>
<dbReference type="InterPro" id="IPR000595">
    <property type="entry name" value="cNMP-bd_dom"/>
</dbReference>
<evidence type="ECO:0000259" key="4">
    <source>
        <dbReference type="PROSITE" id="PS50042"/>
    </source>
</evidence>
<reference evidence="6 9" key="2">
    <citation type="submission" date="2023-07" db="EMBL/GenBank/DDBJ databases">
        <title>Strategy for survival of the halotoleranting strain Dietzia MX2 from the Yakshinskoe mineral salts deposit.</title>
        <authorList>
            <person name="Kharitonova M.A."/>
            <person name="Kupriyanova-Ashina F.G."/>
            <person name="Shakirov T.R."/>
            <person name="Vafina M.S."/>
            <person name="Ilinskaya O.N."/>
        </authorList>
    </citation>
    <scope>NUCLEOTIDE SEQUENCE [LARGE SCALE GENOMIC DNA]</scope>
    <source>
        <strain evidence="6 9">MX2</strain>
    </source>
</reference>
<keyword evidence="1" id="KW-0805">Transcription regulation</keyword>
<feature type="domain" description="HTH crp-type" evidence="5">
    <location>
        <begin position="155"/>
        <end position="227"/>
    </location>
</feature>
<dbReference type="InterPro" id="IPR036388">
    <property type="entry name" value="WH-like_DNA-bd_sf"/>
</dbReference>
<accession>A0A365P6Q5</accession>
<dbReference type="PROSITE" id="PS50042">
    <property type="entry name" value="CNMP_BINDING_3"/>
    <property type="match status" value="1"/>
</dbReference>
<name>A0A365P6Q5_9ACTN</name>
<dbReference type="Proteomes" id="UP001172702">
    <property type="component" value="Unassembled WGS sequence"/>
</dbReference>
<reference evidence="7 8" key="1">
    <citation type="submission" date="2018-06" db="EMBL/GenBank/DDBJ databases">
        <title>Whole genome sequencing of four bacterial strains from South Shetland trench revealing bio-synthetic gene clusters.</title>
        <authorList>
            <person name="Abdel-Mageed W.M."/>
            <person name="Lehri B."/>
            <person name="Jarmusch S.A."/>
            <person name="Miranda K."/>
            <person name="Goodfellow M."/>
            <person name="Jaspars M."/>
            <person name="Karlyshev A.V."/>
        </authorList>
    </citation>
    <scope>NUCLEOTIDE SEQUENCE [LARGE SCALE GENOMIC DNA]</scope>
    <source>
        <strain evidence="7 8">SST1</strain>
    </source>
</reference>
<keyword evidence="9" id="KW-1185">Reference proteome</keyword>
<dbReference type="RefSeq" id="WP_067715997.1">
    <property type="nucleotide sequence ID" value="NZ_CANNAK010000019.1"/>
</dbReference>
<evidence type="ECO:0000256" key="1">
    <source>
        <dbReference type="ARBA" id="ARBA00023015"/>
    </source>
</evidence>
<sequence length="231" mass="24229">MTAHGDDSGVTGSALFAGSVLFASLPPRCGAALAASSRTSTARPGAVVQVTGEPVGRLVVITAGALHVVREDRSGHQRHVRVLGPGSHLGLVEFALGCPARHTVVAAEATTLTSVSHGALRSAAAACPVLNDSITRELAWKVVESEQHLASITSEDVLTRLSAYLVSLPGSPRQDGRIRVRLPLSQSDLATHLGTTPETLSRRLHDLIASGAVERVARREFDLDHRRLTGA</sequence>
<dbReference type="EMBL" id="QNTT01000069">
    <property type="protein sequence ID" value="RBA31138.1"/>
    <property type="molecule type" value="Genomic_DNA"/>
</dbReference>
<protein>
    <submittedName>
        <fullName evidence="7">Crp/Fnr family transcriptional regulator</fullName>
    </submittedName>
</protein>
<comment type="caution">
    <text evidence="7">The sequence shown here is derived from an EMBL/GenBank/DDBJ whole genome shotgun (WGS) entry which is preliminary data.</text>
</comment>
<evidence type="ECO:0000259" key="5">
    <source>
        <dbReference type="PROSITE" id="PS51063"/>
    </source>
</evidence>
<evidence type="ECO:0000313" key="8">
    <source>
        <dbReference type="Proteomes" id="UP000252187"/>
    </source>
</evidence>
<dbReference type="SUPFAM" id="SSF51206">
    <property type="entry name" value="cAMP-binding domain-like"/>
    <property type="match status" value="1"/>
</dbReference>
<evidence type="ECO:0000313" key="9">
    <source>
        <dbReference type="Proteomes" id="UP001172702"/>
    </source>
</evidence>
<keyword evidence="3" id="KW-0804">Transcription</keyword>
<dbReference type="InterPro" id="IPR014710">
    <property type="entry name" value="RmlC-like_jellyroll"/>
</dbReference>
<gene>
    <name evidence="7" type="ORF">DQ226_16275</name>
    <name evidence="6" type="ORF">QYF62_15480</name>
</gene>
<dbReference type="Pfam" id="PF13545">
    <property type="entry name" value="HTH_Crp_2"/>
    <property type="match status" value="1"/>
</dbReference>
<dbReference type="Gene3D" id="2.60.120.10">
    <property type="entry name" value="Jelly Rolls"/>
    <property type="match status" value="1"/>
</dbReference>
<evidence type="ECO:0000256" key="3">
    <source>
        <dbReference type="ARBA" id="ARBA00023163"/>
    </source>
</evidence>
<evidence type="ECO:0000313" key="6">
    <source>
        <dbReference type="EMBL" id="MDN4507447.1"/>
    </source>
</evidence>
<organism evidence="7 8">
    <name type="scientific">Dietzia maris</name>
    <dbReference type="NCBI Taxonomy" id="37915"/>
    <lineage>
        <taxon>Bacteria</taxon>
        <taxon>Bacillati</taxon>
        <taxon>Actinomycetota</taxon>
        <taxon>Actinomycetes</taxon>
        <taxon>Mycobacteriales</taxon>
        <taxon>Dietziaceae</taxon>
        <taxon>Dietzia</taxon>
    </lineage>
</organism>
<dbReference type="InterPro" id="IPR018490">
    <property type="entry name" value="cNMP-bd_dom_sf"/>
</dbReference>
<dbReference type="Gene3D" id="1.10.10.10">
    <property type="entry name" value="Winged helix-like DNA-binding domain superfamily/Winged helix DNA-binding domain"/>
    <property type="match status" value="1"/>
</dbReference>
<dbReference type="GeneID" id="97371686"/>
<dbReference type="PANTHER" id="PTHR24567">
    <property type="entry name" value="CRP FAMILY TRANSCRIPTIONAL REGULATORY PROTEIN"/>
    <property type="match status" value="1"/>
</dbReference>
<dbReference type="SMART" id="SM00419">
    <property type="entry name" value="HTH_CRP"/>
    <property type="match status" value="1"/>
</dbReference>
<dbReference type="SMART" id="SM00100">
    <property type="entry name" value="cNMP"/>
    <property type="match status" value="1"/>
</dbReference>
<dbReference type="AlphaFoldDB" id="A0A365P6Q5"/>
<dbReference type="EMBL" id="JAUHTB010000024">
    <property type="protein sequence ID" value="MDN4507447.1"/>
    <property type="molecule type" value="Genomic_DNA"/>
</dbReference>
<dbReference type="SUPFAM" id="SSF46785">
    <property type="entry name" value="Winged helix' DNA-binding domain"/>
    <property type="match status" value="1"/>
</dbReference>
<dbReference type="CDD" id="cd00038">
    <property type="entry name" value="CAP_ED"/>
    <property type="match status" value="1"/>
</dbReference>
<dbReference type="InterPro" id="IPR036390">
    <property type="entry name" value="WH_DNA-bd_sf"/>
</dbReference>
<evidence type="ECO:0000313" key="7">
    <source>
        <dbReference type="EMBL" id="RBA31138.1"/>
    </source>
</evidence>
<dbReference type="GO" id="GO:0003677">
    <property type="term" value="F:DNA binding"/>
    <property type="evidence" value="ECO:0007669"/>
    <property type="project" value="UniProtKB-KW"/>
</dbReference>
<dbReference type="GO" id="GO:0003700">
    <property type="term" value="F:DNA-binding transcription factor activity"/>
    <property type="evidence" value="ECO:0007669"/>
    <property type="project" value="TreeGrafter"/>
</dbReference>
<proteinExistence type="predicted"/>
<dbReference type="PROSITE" id="PS51063">
    <property type="entry name" value="HTH_CRP_2"/>
    <property type="match status" value="1"/>
</dbReference>
<dbReference type="InterPro" id="IPR050397">
    <property type="entry name" value="Env_Response_Regulators"/>
</dbReference>
<dbReference type="Proteomes" id="UP000252187">
    <property type="component" value="Unassembled WGS sequence"/>
</dbReference>
<dbReference type="Pfam" id="PF00027">
    <property type="entry name" value="cNMP_binding"/>
    <property type="match status" value="1"/>
</dbReference>
<dbReference type="GO" id="GO:0005829">
    <property type="term" value="C:cytosol"/>
    <property type="evidence" value="ECO:0007669"/>
    <property type="project" value="TreeGrafter"/>
</dbReference>
<dbReference type="InterPro" id="IPR012318">
    <property type="entry name" value="HTH_CRP"/>
</dbReference>
<keyword evidence="2" id="KW-0238">DNA-binding</keyword>
<dbReference type="PANTHER" id="PTHR24567:SF74">
    <property type="entry name" value="HTH-TYPE TRANSCRIPTIONAL REGULATOR ARCR"/>
    <property type="match status" value="1"/>
</dbReference>